<reference evidence="3 4" key="1">
    <citation type="submission" date="2016-11" db="EMBL/GenBank/DDBJ databases">
        <authorList>
            <person name="Jaros S."/>
            <person name="Januszkiewicz K."/>
            <person name="Wedrychowicz H."/>
        </authorList>
    </citation>
    <scope>NUCLEOTIDE SEQUENCE [LARGE SCALE GENOMIC DNA]</scope>
    <source>
        <strain evidence="3 4">DSM 26991</strain>
    </source>
</reference>
<dbReference type="EMBL" id="FQTV01000001">
    <property type="protein sequence ID" value="SHE30201.1"/>
    <property type="molecule type" value="Genomic_DNA"/>
</dbReference>
<sequence length="139" mass="16094">MISHQCKIRVLYPDTDKMGYVHHSNYARYCEKARWELLRELGITYKEIEDSGIMLPVVGMSFKYLKPAVYDELLLIETELKEIKGPLIKFVYSIFNEENELINKGETTLAFVNAETRKPCHPSLLLLKAINESPISKDL</sequence>
<evidence type="ECO:0000256" key="2">
    <source>
        <dbReference type="ARBA" id="ARBA00022801"/>
    </source>
</evidence>
<dbReference type="Gene3D" id="3.10.129.10">
    <property type="entry name" value="Hotdog Thioesterase"/>
    <property type="match status" value="1"/>
</dbReference>
<gene>
    <name evidence="3" type="ORF">SAMN05444405_10171</name>
</gene>
<name>A0A1M4SDD6_9BACE</name>
<keyword evidence="4" id="KW-1185">Reference proteome</keyword>
<dbReference type="InterPro" id="IPR006684">
    <property type="entry name" value="YbgC/YbaW"/>
</dbReference>
<dbReference type="AlphaFoldDB" id="A0A1M4SDD6"/>
<dbReference type="Proteomes" id="UP000184509">
    <property type="component" value="Unassembled WGS sequence"/>
</dbReference>
<dbReference type="PIRSF" id="PIRSF003230">
    <property type="entry name" value="YbgC"/>
    <property type="match status" value="1"/>
</dbReference>
<evidence type="ECO:0000313" key="4">
    <source>
        <dbReference type="Proteomes" id="UP000184509"/>
    </source>
</evidence>
<dbReference type="STRING" id="1297750.SAMN05444405_10171"/>
<proteinExistence type="inferred from homology"/>
<evidence type="ECO:0000256" key="1">
    <source>
        <dbReference type="ARBA" id="ARBA00005953"/>
    </source>
</evidence>
<comment type="similarity">
    <text evidence="1">Belongs to the 4-hydroxybenzoyl-CoA thioesterase family.</text>
</comment>
<dbReference type="GO" id="GO:0047617">
    <property type="term" value="F:fatty acyl-CoA hydrolase activity"/>
    <property type="evidence" value="ECO:0007669"/>
    <property type="project" value="TreeGrafter"/>
</dbReference>
<dbReference type="InterPro" id="IPR029069">
    <property type="entry name" value="HotDog_dom_sf"/>
</dbReference>
<dbReference type="OrthoDB" id="9800856at2"/>
<organism evidence="3 4">
    <name type="scientific">Bacteroides luti</name>
    <dbReference type="NCBI Taxonomy" id="1297750"/>
    <lineage>
        <taxon>Bacteria</taxon>
        <taxon>Pseudomonadati</taxon>
        <taxon>Bacteroidota</taxon>
        <taxon>Bacteroidia</taxon>
        <taxon>Bacteroidales</taxon>
        <taxon>Bacteroidaceae</taxon>
        <taxon>Bacteroides</taxon>
    </lineage>
</organism>
<dbReference type="NCBIfam" id="TIGR00051">
    <property type="entry name" value="YbgC/FadM family acyl-CoA thioesterase"/>
    <property type="match status" value="1"/>
</dbReference>
<keyword evidence="2 3" id="KW-0378">Hydrolase</keyword>
<dbReference type="SUPFAM" id="SSF54637">
    <property type="entry name" value="Thioesterase/thiol ester dehydrase-isomerase"/>
    <property type="match status" value="1"/>
</dbReference>
<dbReference type="PANTHER" id="PTHR31793:SF27">
    <property type="entry name" value="NOVEL THIOESTERASE SUPERFAMILY DOMAIN AND SAPOSIN A-TYPE DOMAIN CONTAINING PROTEIN (0610012H03RIK)"/>
    <property type="match status" value="1"/>
</dbReference>
<dbReference type="CDD" id="cd00586">
    <property type="entry name" value="4HBT"/>
    <property type="match status" value="1"/>
</dbReference>
<dbReference type="RefSeq" id="WP_073398538.1">
    <property type="nucleotide sequence ID" value="NZ_FQTV01000001.1"/>
</dbReference>
<dbReference type="InterPro" id="IPR050563">
    <property type="entry name" value="4-hydroxybenzoyl-CoA_TE"/>
</dbReference>
<dbReference type="Pfam" id="PF13279">
    <property type="entry name" value="4HBT_2"/>
    <property type="match status" value="1"/>
</dbReference>
<dbReference type="PANTHER" id="PTHR31793">
    <property type="entry name" value="4-HYDROXYBENZOYL-COA THIOESTERASE FAMILY MEMBER"/>
    <property type="match status" value="1"/>
</dbReference>
<accession>A0A1M4SDD6</accession>
<protein>
    <submittedName>
        <fullName evidence="3">Acyl-CoA thioester hydrolase</fullName>
    </submittedName>
</protein>
<evidence type="ECO:0000313" key="3">
    <source>
        <dbReference type="EMBL" id="SHE30201.1"/>
    </source>
</evidence>